<dbReference type="GO" id="GO:0039693">
    <property type="term" value="P:viral DNA genome replication"/>
    <property type="evidence" value="ECO:0007669"/>
    <property type="project" value="UniProtKB-KW"/>
</dbReference>
<dbReference type="PANTHER" id="PTHR10133:SF27">
    <property type="entry name" value="DNA POLYMERASE NU"/>
    <property type="match status" value="1"/>
</dbReference>
<feature type="domain" description="DNA-directed DNA polymerase family A palm" evidence="3">
    <location>
        <begin position="370"/>
        <end position="662"/>
    </location>
</feature>
<dbReference type="InterPro" id="IPR001098">
    <property type="entry name" value="DNA-dir_DNA_pol_A_palm_dom"/>
</dbReference>
<evidence type="ECO:0000259" key="3">
    <source>
        <dbReference type="SMART" id="SM00482"/>
    </source>
</evidence>
<name>A0A6J5MYA6_9CAUD</name>
<keyword evidence="4" id="KW-0548">Nucleotidyltransferase</keyword>
<dbReference type="SMART" id="SM00482">
    <property type="entry name" value="POLAc"/>
    <property type="match status" value="1"/>
</dbReference>
<dbReference type="InterPro" id="IPR002298">
    <property type="entry name" value="DNA_polymerase_A"/>
</dbReference>
<dbReference type="InterPro" id="IPR043502">
    <property type="entry name" value="DNA/RNA_pol_sf"/>
</dbReference>
<proteinExistence type="predicted"/>
<dbReference type="GO" id="GO:0006261">
    <property type="term" value="P:DNA-templated DNA replication"/>
    <property type="evidence" value="ECO:0007669"/>
    <property type="project" value="InterPro"/>
</dbReference>
<dbReference type="GO" id="GO:0006302">
    <property type="term" value="P:double-strand break repair"/>
    <property type="evidence" value="ECO:0007669"/>
    <property type="project" value="TreeGrafter"/>
</dbReference>
<dbReference type="GO" id="GO:0003677">
    <property type="term" value="F:DNA binding"/>
    <property type="evidence" value="ECO:0007669"/>
    <property type="project" value="InterPro"/>
</dbReference>
<dbReference type="PANTHER" id="PTHR10133">
    <property type="entry name" value="DNA POLYMERASE I"/>
    <property type="match status" value="1"/>
</dbReference>
<dbReference type="Gene3D" id="3.30.70.370">
    <property type="match status" value="1"/>
</dbReference>
<dbReference type="InterPro" id="IPR012337">
    <property type="entry name" value="RNaseH-like_sf"/>
</dbReference>
<keyword evidence="4" id="KW-0239">DNA-directed DNA polymerase</keyword>
<dbReference type="SUPFAM" id="SSF56672">
    <property type="entry name" value="DNA/RNA polymerases"/>
    <property type="match status" value="1"/>
</dbReference>
<keyword evidence="1" id="KW-0235">DNA replication</keyword>
<evidence type="ECO:0000256" key="1">
    <source>
        <dbReference type="ARBA" id="ARBA00022705"/>
    </source>
</evidence>
<protein>
    <submittedName>
        <fullName evidence="4">DNA-directed DNA polymerase, family A, palm domain containing protein</fullName>
    </submittedName>
</protein>
<sequence length="698" mass="78351">MTEFKSRAYIDLETFNEVPINVGLYRYAETVEITLFAFAIDDEPVEVWDVTTGKPMPARLRSALLDPEVQLVAHNAAFERICIRHALKMDIPINRWFCTMAQSFAHSMPGSLGGLGEAQGLKEDERKHKIGNSLVLMFCKLRPKNQTLRRATRLTHPVEWAQFVAYCGQDVEQMRTSSSKLPLWNYRGRELELWRLDQKINDKGILVDREFALAAVETADREKALLKRRGLDHTNGEVESLTKRDQLLAHLLGEYGVDLPDLKAATLERRIEDPAVPEGLKLLLRMRLDSTTTSVAKYKRFVGSASSDGRLRGTLQFCGASRTGRWAGRLAQLQNLPRPKHKQREIDEAIDMTQAGVLDLCHDDVMPRLSSCVRGTLIAQPGHKLVIADLSNIEGRVLAWLSGEEWKLQAFRNFDAKEGHDLYALAYAKAFGVSPEAVMHNKEFGDGSWRQIGKVMELALGYEGGVGAFLTFAAVYGIDLEAMAEDAATRISKEMWGEAAAIYDWTIKKKRSTFGLTRRAWIVCEAFKRLWRNAHPETVGFWRDLDNTVRAAIGTPGMTLPCRSVKIRRDGAWLRIGLPSGRALCYPAPRIDDKGRITYLGTNQYPRKWGRLHSYSGKLAENITQAVARDVMAHGMLLADPAGYEIETSVHDELITETPDTEDFTVEGLAGFMATVPDWAPGLPLAAAGFETDRYRKD</sequence>
<dbReference type="GO" id="GO:0003887">
    <property type="term" value="F:DNA-directed DNA polymerase activity"/>
    <property type="evidence" value="ECO:0007669"/>
    <property type="project" value="UniProtKB-KW"/>
</dbReference>
<evidence type="ECO:0000256" key="2">
    <source>
        <dbReference type="ARBA" id="ARBA00023109"/>
    </source>
</evidence>
<keyword evidence="2" id="KW-1194">Viral DNA replication</keyword>
<organism evidence="4">
    <name type="scientific">uncultured Caudovirales phage</name>
    <dbReference type="NCBI Taxonomy" id="2100421"/>
    <lineage>
        <taxon>Viruses</taxon>
        <taxon>Duplodnaviria</taxon>
        <taxon>Heunggongvirae</taxon>
        <taxon>Uroviricota</taxon>
        <taxon>Caudoviricetes</taxon>
        <taxon>Peduoviridae</taxon>
        <taxon>Maltschvirus</taxon>
        <taxon>Maltschvirus maltsch</taxon>
    </lineage>
</organism>
<evidence type="ECO:0000313" key="4">
    <source>
        <dbReference type="EMBL" id="CAB4149960.1"/>
    </source>
</evidence>
<gene>
    <name evidence="4" type="ORF">UFOVP555_54</name>
</gene>
<dbReference type="Pfam" id="PF00476">
    <property type="entry name" value="DNA_pol_A"/>
    <property type="match status" value="1"/>
</dbReference>
<keyword evidence="4" id="KW-0808">Transferase</keyword>
<accession>A0A6J5MYA6</accession>
<reference evidence="4" key="1">
    <citation type="submission" date="2020-04" db="EMBL/GenBank/DDBJ databases">
        <authorList>
            <person name="Chiriac C."/>
            <person name="Salcher M."/>
            <person name="Ghai R."/>
            <person name="Kavagutti S V."/>
        </authorList>
    </citation>
    <scope>NUCLEOTIDE SEQUENCE</scope>
</reference>
<dbReference type="Gene3D" id="1.10.150.20">
    <property type="entry name" value="5' to 3' exonuclease, C-terminal subdomain"/>
    <property type="match status" value="1"/>
</dbReference>
<dbReference type="SUPFAM" id="SSF53098">
    <property type="entry name" value="Ribonuclease H-like"/>
    <property type="match status" value="1"/>
</dbReference>
<dbReference type="EMBL" id="LR796526">
    <property type="protein sequence ID" value="CAB4149960.1"/>
    <property type="molecule type" value="Genomic_DNA"/>
</dbReference>